<evidence type="ECO:0000256" key="4">
    <source>
        <dbReference type="ARBA" id="ARBA00025742"/>
    </source>
</evidence>
<evidence type="ECO:0000256" key="1">
    <source>
        <dbReference type="ARBA" id="ARBA00022723"/>
    </source>
</evidence>
<keyword evidence="3" id="KW-0408">Iron</keyword>
<organism evidence="6 7">
    <name type="scientific">Magnetofaba australis IT-1</name>
    <dbReference type="NCBI Taxonomy" id="1434232"/>
    <lineage>
        <taxon>Bacteria</taxon>
        <taxon>Pseudomonadati</taxon>
        <taxon>Pseudomonadota</taxon>
        <taxon>Magnetococcia</taxon>
        <taxon>Magnetococcales</taxon>
        <taxon>Magnetococcaceae</taxon>
        <taxon>Magnetofaba</taxon>
    </lineage>
</organism>
<dbReference type="GO" id="GO:0046872">
    <property type="term" value="F:metal ion binding"/>
    <property type="evidence" value="ECO:0007669"/>
    <property type="project" value="UniProtKB-KW"/>
</dbReference>
<dbReference type="Proteomes" id="UP000194003">
    <property type="component" value="Unassembled WGS sequence"/>
</dbReference>
<keyword evidence="2" id="KW-0378">Hydrolase</keyword>
<dbReference type="RefSeq" id="WP_085442530.1">
    <property type="nucleotide sequence ID" value="NZ_LVJN01000019.1"/>
</dbReference>
<dbReference type="PANTHER" id="PTHR42988">
    <property type="entry name" value="PHOSPHOHYDROLASE"/>
    <property type="match status" value="1"/>
</dbReference>
<evidence type="ECO:0000256" key="2">
    <source>
        <dbReference type="ARBA" id="ARBA00022801"/>
    </source>
</evidence>
<feature type="domain" description="Calcineurin-like phosphoesterase" evidence="5">
    <location>
        <begin position="3"/>
        <end position="196"/>
    </location>
</feature>
<dbReference type="Gene3D" id="3.60.21.10">
    <property type="match status" value="1"/>
</dbReference>
<dbReference type="GO" id="GO:0016787">
    <property type="term" value="F:hydrolase activity"/>
    <property type="evidence" value="ECO:0007669"/>
    <property type="project" value="UniProtKB-KW"/>
</dbReference>
<keyword evidence="1" id="KW-0479">Metal-binding</keyword>
<name>A0A1Y2K4W5_9PROT</name>
<keyword evidence="7" id="KW-1185">Reference proteome</keyword>
<reference evidence="6 7" key="1">
    <citation type="journal article" date="2016" name="BMC Genomics">
        <title>Combined genomic and structural analyses of a cultured magnetotactic bacterium reveals its niche adaptation to a dynamic environment.</title>
        <authorList>
            <person name="Araujo A.C."/>
            <person name="Morillo V."/>
            <person name="Cypriano J."/>
            <person name="Teixeira L.C."/>
            <person name="Leao P."/>
            <person name="Lyra S."/>
            <person name="Almeida L.G."/>
            <person name="Bazylinski D.A."/>
            <person name="Vasconcellos A.T."/>
            <person name="Abreu F."/>
            <person name="Lins U."/>
        </authorList>
    </citation>
    <scope>NUCLEOTIDE SEQUENCE [LARGE SCALE GENOMIC DNA]</scope>
    <source>
        <strain evidence="6 7">IT-1</strain>
    </source>
</reference>
<gene>
    <name evidence="6" type="ORF">MAIT1_04360</name>
</gene>
<dbReference type="STRING" id="1434232.MAIT1_04360"/>
<evidence type="ECO:0000259" key="5">
    <source>
        <dbReference type="Pfam" id="PF00149"/>
    </source>
</evidence>
<dbReference type="OrthoDB" id="651281at2"/>
<dbReference type="InterPro" id="IPR029052">
    <property type="entry name" value="Metallo-depent_PP-like"/>
</dbReference>
<dbReference type="Pfam" id="PF00149">
    <property type="entry name" value="Metallophos"/>
    <property type="match status" value="1"/>
</dbReference>
<evidence type="ECO:0000313" key="7">
    <source>
        <dbReference type="Proteomes" id="UP000194003"/>
    </source>
</evidence>
<evidence type="ECO:0000313" key="6">
    <source>
        <dbReference type="EMBL" id="OSM04448.1"/>
    </source>
</evidence>
<dbReference type="EMBL" id="LVJN01000019">
    <property type="protein sequence ID" value="OSM04448.1"/>
    <property type="molecule type" value="Genomic_DNA"/>
</dbReference>
<accession>A0A1Y2K4W5</accession>
<evidence type="ECO:0000256" key="3">
    <source>
        <dbReference type="ARBA" id="ARBA00023004"/>
    </source>
</evidence>
<comment type="similarity">
    <text evidence="4">Belongs to the cyclic nucleotide phosphodiesterase class-III family.</text>
</comment>
<sequence length="273" mass="29078">MVTLLQLSDCHLFAEADGKLFDSIPALAPLQAVAADLRQSHPDATLGVLTGDLSQDESAASYAHCMAALSGCDLPFLAIPGNHDDVATMQQAFAQGGSIRLFLGELRLAGWRLLLLDSCDPDGDEGGLLGEERLAELDALLSKDPDTPTQIWLHHPPVGTGSAWFEAKILKDGAALLALLEKHKQVKGVVCGHAHEALDTTLPSGARLVSAPSTCVQFLPKTPTLHITAQPPGYRWHRLDDGGVWETGVTWLQQSWSPALRAMGPEPTPPPSA</sequence>
<dbReference type="InterPro" id="IPR050884">
    <property type="entry name" value="CNP_phosphodiesterase-III"/>
</dbReference>
<dbReference type="PANTHER" id="PTHR42988:SF2">
    <property type="entry name" value="CYCLIC NUCLEOTIDE PHOSPHODIESTERASE CBUA0032-RELATED"/>
    <property type="match status" value="1"/>
</dbReference>
<dbReference type="SUPFAM" id="SSF56300">
    <property type="entry name" value="Metallo-dependent phosphatases"/>
    <property type="match status" value="1"/>
</dbReference>
<comment type="caution">
    <text evidence="6">The sequence shown here is derived from an EMBL/GenBank/DDBJ whole genome shotgun (WGS) entry which is preliminary data.</text>
</comment>
<dbReference type="AlphaFoldDB" id="A0A1Y2K4W5"/>
<dbReference type="InterPro" id="IPR004843">
    <property type="entry name" value="Calcineurin-like_PHP"/>
</dbReference>
<proteinExistence type="inferred from homology"/>
<protein>
    <submittedName>
        <fullName evidence="6">Putative metallophosphoesterase</fullName>
    </submittedName>
</protein>